<reference evidence="4" key="2">
    <citation type="submission" date="2016-03" db="EMBL/GenBank/DDBJ databases">
        <title>Streptococcus antelopensis sp. nov., isolated from the feces of the Tibetan antelope (Pantholops hodgsonii) in Hoh Xil National Nature Reserve, Qinghai, China.</title>
        <authorList>
            <person name="Bai X."/>
        </authorList>
    </citation>
    <scope>NUCLEOTIDE SEQUENCE [LARGE SCALE GENOMIC DNA]</scope>
    <source>
        <strain evidence="4">TA 26</strain>
    </source>
</reference>
<keyword evidence="4" id="KW-1185">Reference proteome</keyword>
<dbReference type="AlphaFoldDB" id="A0A172QA00"/>
<dbReference type="EMBL" id="CP014699">
    <property type="protein sequence ID" value="AND80225.1"/>
    <property type="molecule type" value="Genomic_DNA"/>
</dbReference>
<reference evidence="3 4" key="1">
    <citation type="journal article" date="2016" name="Int. J. Syst. Evol. Microbiol.">
        <title>Streptococcuspantholopis sp. nov., isolated from faeces of the Tibetan antelope (Pantholops hodgsonii).</title>
        <authorList>
            <person name="Bai X."/>
            <person name="Xiong Y."/>
            <person name="Lu S."/>
            <person name="Jin D."/>
            <person name="Lai X."/>
            <person name="Yang J."/>
            <person name="Niu L."/>
            <person name="Hu S."/>
            <person name="Meng X."/>
            <person name="Pu J."/>
            <person name="Ye C."/>
            <person name="Xu J."/>
        </authorList>
    </citation>
    <scope>NUCLEOTIDE SEQUENCE [LARGE SCALE GENOMIC DNA]</scope>
    <source>
        <strain evidence="3 4">TA 26</strain>
    </source>
</reference>
<evidence type="ECO:0008006" key="5">
    <source>
        <dbReference type="Google" id="ProtNLM"/>
    </source>
</evidence>
<name>A0A172QA00_9STRE</name>
<dbReference type="STRING" id="1811193.A0O21_09560"/>
<accession>A0A172QA00</accession>
<dbReference type="Pfam" id="PF13413">
    <property type="entry name" value="HTH_25"/>
    <property type="match status" value="1"/>
</dbReference>
<dbReference type="GO" id="GO:0003677">
    <property type="term" value="F:DNA binding"/>
    <property type="evidence" value="ECO:0007669"/>
    <property type="project" value="InterPro"/>
</dbReference>
<evidence type="ECO:0000313" key="4">
    <source>
        <dbReference type="Proteomes" id="UP000077317"/>
    </source>
</evidence>
<evidence type="ECO:0000256" key="1">
    <source>
        <dbReference type="SAM" id="MobiDB-lite"/>
    </source>
</evidence>
<dbReference type="PANTHER" id="PTHR34475:SF1">
    <property type="entry name" value="CYTOSKELETON PROTEIN RODZ"/>
    <property type="match status" value="1"/>
</dbReference>
<feature type="region of interest" description="Disordered" evidence="1">
    <location>
        <begin position="120"/>
        <end position="139"/>
    </location>
</feature>
<keyword evidence="2" id="KW-0812">Transmembrane</keyword>
<feature type="transmembrane region" description="Helical" evidence="2">
    <location>
        <begin position="161"/>
        <end position="182"/>
    </location>
</feature>
<evidence type="ECO:0000256" key="2">
    <source>
        <dbReference type="SAM" id="Phobius"/>
    </source>
</evidence>
<sequence>MSNKTIGEILKDARIRQGLSLEDVEAKTDIPSHHLLALELDQFDLIPDEKTLNYIQRYGETVDLHPIALKQQYREQIQHQESETDHFAEPAVLKDALNAEEAVPKEIEEIAESDSQIAEPVISNTDKEPELSTGTETKTSFANRSRRYDYDDESYDEPSRWPIIILSLVAILILLFVGYTVWHQLQGNRQTSQASQYWSVSSSTEQETTSVSTDSQATLSVEGSGRALTAYLSNASDPVEIVVSLSGAESGWFYVSNSDMSEDGVTLNSATPSYTVSLPASTATATITLSVVQGVTITVDGQALDTSALTGSDLSYITLNIQ</sequence>
<proteinExistence type="predicted"/>
<gene>
    <name evidence="3" type="ORF">A0O21_09560</name>
</gene>
<dbReference type="InterPro" id="IPR050400">
    <property type="entry name" value="Bact_Cytoskel_RodZ"/>
</dbReference>
<organism evidence="3 4">
    <name type="scientific">Streptococcus pantholopis</name>
    <dbReference type="NCBI Taxonomy" id="1811193"/>
    <lineage>
        <taxon>Bacteria</taxon>
        <taxon>Bacillati</taxon>
        <taxon>Bacillota</taxon>
        <taxon>Bacilli</taxon>
        <taxon>Lactobacillales</taxon>
        <taxon>Streptococcaceae</taxon>
        <taxon>Streptococcus</taxon>
    </lineage>
</organism>
<dbReference type="PANTHER" id="PTHR34475">
    <property type="match status" value="1"/>
</dbReference>
<evidence type="ECO:0000313" key="3">
    <source>
        <dbReference type="EMBL" id="AND80225.1"/>
    </source>
</evidence>
<dbReference type="RefSeq" id="WP_067064640.1">
    <property type="nucleotide sequence ID" value="NZ_CP014699.1"/>
</dbReference>
<keyword evidence="2" id="KW-1133">Transmembrane helix</keyword>
<protein>
    <recommendedName>
        <fullName evidence="5">Helix-turn-helix domain-containing protein</fullName>
    </recommendedName>
</protein>
<dbReference type="OrthoDB" id="9797543at2"/>
<dbReference type="KEGG" id="spat:A0O21_09560"/>
<dbReference type="Proteomes" id="UP000077317">
    <property type="component" value="Chromosome"/>
</dbReference>
<dbReference type="Gene3D" id="1.10.260.40">
    <property type="entry name" value="lambda repressor-like DNA-binding domains"/>
    <property type="match status" value="1"/>
</dbReference>
<keyword evidence="2" id="KW-0472">Membrane</keyword>
<dbReference type="InterPro" id="IPR010982">
    <property type="entry name" value="Lambda_DNA-bd_dom_sf"/>
</dbReference>